<sequence length="479" mass="56759">MIWIDIRNDEYILEKKYTFDLIFSSIGIEHRFLDIDSKIENDDLIIYYSPELKKKYSNNYIWIKESLNLFNDNYLKLQPNYSVKKIELEESIKSIKDIISIFSQENITYLQEDNGFKMLVDIISDIFFMVTRYEEIICKEKDSHERFQLEESIAYKFNFLNRPIVNEQIELFLSILRKLDEKIEKKNRWLNKEFVFFLSHDIDSIFKYKDKIIKTIGIKILREKNIKDSIKLMSNSLKVLLNKKKDPFWTFDYLATLEEKYSINASYYFMCGGETGKDNYYNINNKNLKNVFKRIKDNSSEIGVHGSYNSYNNFNLLNKEAEKINEFTNLVGIRQHYLRFKVPDTWNIQAKCGLKYDTTLGYAKYAGFRGGVCTPYKPFDILNREVIDIYEIPLIVMDGTISEAQYMGLSPNEAIEYVKQVIDRIIEVNGVFSLLWHNSSLDKNSVWSDWITVYEEIIKYSIDKNALAISGEKIIELYK</sequence>
<name>A0A4S2DKK1_9CLOT</name>
<comment type="caution">
    <text evidence="2">The sequence shown here is derived from an EMBL/GenBank/DDBJ whole genome shotgun (WGS) entry which is preliminary data.</text>
</comment>
<proteinExistence type="predicted"/>
<evidence type="ECO:0000313" key="3">
    <source>
        <dbReference type="Proteomes" id="UP000306888"/>
    </source>
</evidence>
<organism evidence="2 3">
    <name type="scientific">Clostridium sartagoforme</name>
    <dbReference type="NCBI Taxonomy" id="84031"/>
    <lineage>
        <taxon>Bacteria</taxon>
        <taxon>Bacillati</taxon>
        <taxon>Bacillota</taxon>
        <taxon>Clostridia</taxon>
        <taxon>Eubacteriales</taxon>
        <taxon>Clostridiaceae</taxon>
        <taxon>Clostridium</taxon>
    </lineage>
</organism>
<dbReference type="AlphaFoldDB" id="A0A4S2DKK1"/>
<dbReference type="OrthoDB" id="5573484at2"/>
<dbReference type="RefSeq" id="WP_136007492.1">
    <property type="nucleotide sequence ID" value="NZ_SRYR01000007.1"/>
</dbReference>
<dbReference type="InterPro" id="IPR011330">
    <property type="entry name" value="Glyco_hydro/deAcase_b/a-brl"/>
</dbReference>
<feature type="domain" description="DUF7033" evidence="1">
    <location>
        <begin position="120"/>
        <end position="210"/>
    </location>
</feature>
<dbReference type="Pfam" id="PF23019">
    <property type="entry name" value="DUF7033"/>
    <property type="match status" value="1"/>
</dbReference>
<dbReference type="Proteomes" id="UP000306888">
    <property type="component" value="Unassembled WGS sequence"/>
</dbReference>
<dbReference type="InterPro" id="IPR054297">
    <property type="entry name" value="DUF7033"/>
</dbReference>
<evidence type="ECO:0000313" key="2">
    <source>
        <dbReference type="EMBL" id="TGY41471.1"/>
    </source>
</evidence>
<protein>
    <recommendedName>
        <fullName evidence="1">DUF7033 domain-containing protein</fullName>
    </recommendedName>
</protein>
<evidence type="ECO:0000259" key="1">
    <source>
        <dbReference type="Pfam" id="PF23019"/>
    </source>
</evidence>
<gene>
    <name evidence="2" type="ORF">E5347_12125</name>
</gene>
<dbReference type="Gene3D" id="3.20.20.370">
    <property type="entry name" value="Glycoside hydrolase/deacetylase"/>
    <property type="match status" value="1"/>
</dbReference>
<dbReference type="SUPFAM" id="SSF88713">
    <property type="entry name" value="Glycoside hydrolase/deacetylase"/>
    <property type="match status" value="1"/>
</dbReference>
<keyword evidence="3" id="KW-1185">Reference proteome</keyword>
<dbReference type="EMBL" id="SRYR01000007">
    <property type="protein sequence ID" value="TGY41471.1"/>
    <property type="molecule type" value="Genomic_DNA"/>
</dbReference>
<accession>A0A4S2DKK1</accession>
<dbReference type="GO" id="GO:0005975">
    <property type="term" value="P:carbohydrate metabolic process"/>
    <property type="evidence" value="ECO:0007669"/>
    <property type="project" value="InterPro"/>
</dbReference>
<reference evidence="2 3" key="1">
    <citation type="submission" date="2019-04" db="EMBL/GenBank/DDBJ databases">
        <title>Microbes associate with the intestines of laboratory mice.</title>
        <authorList>
            <person name="Navarre W."/>
            <person name="Wong E."/>
            <person name="Huang K."/>
            <person name="Tropini C."/>
            <person name="Ng K."/>
            <person name="Yu B."/>
        </authorList>
    </citation>
    <scope>NUCLEOTIDE SEQUENCE [LARGE SCALE GENOMIC DNA]</scope>
    <source>
        <strain evidence="2 3">NM50_B9-20</strain>
    </source>
</reference>
<dbReference type="CDD" id="cd10931">
    <property type="entry name" value="CE4_u7"/>
    <property type="match status" value="1"/>
</dbReference>